<dbReference type="RefSeq" id="XP_018185355.1">
    <property type="nucleotide sequence ID" value="XM_018333427.1"/>
</dbReference>
<dbReference type="GeneID" id="28898564"/>
<dbReference type="EMBL" id="KV407465">
    <property type="protein sequence ID" value="KZF19800.1"/>
    <property type="molecule type" value="Genomic_DNA"/>
</dbReference>
<dbReference type="InParanoid" id="A0A165A0Y5"/>
<dbReference type="Pfam" id="PF14832">
    <property type="entry name" value="Tautomerase_3"/>
    <property type="match status" value="1"/>
</dbReference>
<dbReference type="InterPro" id="IPR014347">
    <property type="entry name" value="Tautomerase/MIF_sf"/>
</dbReference>
<keyword evidence="3" id="KW-1185">Reference proteome</keyword>
<accession>A0A165A0Y5</accession>
<dbReference type="OMA" id="MPLWLIY"/>
<feature type="domain" description="Tautomerase cis-CaaD-like" evidence="1">
    <location>
        <begin position="1"/>
        <end position="138"/>
    </location>
</feature>
<protein>
    <recommendedName>
        <fullName evidence="1">Tautomerase cis-CaaD-like domain-containing protein</fullName>
    </recommendedName>
</protein>
<proteinExistence type="predicted"/>
<dbReference type="InterPro" id="IPR028116">
    <property type="entry name" value="Cis-CaaD-like"/>
</dbReference>
<dbReference type="Gene3D" id="3.30.429.10">
    <property type="entry name" value="Macrophage Migration Inhibitory Factor"/>
    <property type="match status" value="1"/>
</dbReference>
<dbReference type="OrthoDB" id="2129288at2759"/>
<gene>
    <name evidence="2" type="ORF">L228DRAFT_250890</name>
</gene>
<evidence type="ECO:0000313" key="2">
    <source>
        <dbReference type="EMBL" id="KZF19800.1"/>
    </source>
</evidence>
<evidence type="ECO:0000313" key="3">
    <source>
        <dbReference type="Proteomes" id="UP000076632"/>
    </source>
</evidence>
<name>A0A165A0Y5_XYLHT</name>
<evidence type="ECO:0000259" key="1">
    <source>
        <dbReference type="Pfam" id="PF14832"/>
    </source>
</evidence>
<dbReference type="AlphaFoldDB" id="A0A165A0Y5"/>
<organism evidence="2 3">
    <name type="scientific">Xylona heveae (strain CBS 132557 / TC161)</name>
    <dbReference type="NCBI Taxonomy" id="1328760"/>
    <lineage>
        <taxon>Eukaryota</taxon>
        <taxon>Fungi</taxon>
        <taxon>Dikarya</taxon>
        <taxon>Ascomycota</taxon>
        <taxon>Pezizomycotina</taxon>
        <taxon>Xylonomycetes</taxon>
        <taxon>Xylonales</taxon>
        <taxon>Xylonaceae</taxon>
        <taxon>Xylona</taxon>
    </lineage>
</organism>
<reference evidence="2 3" key="1">
    <citation type="journal article" date="2016" name="Fungal Biol.">
        <title>The genome of Xylona heveae provides a window into fungal endophytism.</title>
        <authorList>
            <person name="Gazis R."/>
            <person name="Kuo A."/>
            <person name="Riley R."/>
            <person name="LaButti K."/>
            <person name="Lipzen A."/>
            <person name="Lin J."/>
            <person name="Amirebrahimi M."/>
            <person name="Hesse C.N."/>
            <person name="Spatafora J.W."/>
            <person name="Henrissat B."/>
            <person name="Hainaut M."/>
            <person name="Grigoriev I.V."/>
            <person name="Hibbett D.S."/>
        </authorList>
    </citation>
    <scope>NUCLEOTIDE SEQUENCE [LARGE SCALE GENOMIC DNA]</scope>
    <source>
        <strain evidence="2 3">TC161</strain>
    </source>
</reference>
<sequence length="143" mass="16520">MPLWRIYHATGAIAPPDQAKLAQLITDLYSKPPATLPDFYVDVIYVEVPTDKFFVAGKPRNDFVRFSIEHLAVQLDKDPVRMVRFHEAIDRVLIPFLNERGLEWEYSVVNGIREEWRINGLAPPPFLSDAERLWAKEGRAVPY</sequence>
<dbReference type="Proteomes" id="UP000076632">
    <property type="component" value="Unassembled WGS sequence"/>
</dbReference>